<accession>A0AA37TUB7</accession>
<gene>
    <name evidence="2" type="ORF">GCM10010873_26920</name>
</gene>
<dbReference type="Proteomes" id="UP001157355">
    <property type="component" value="Unassembled WGS sequence"/>
</dbReference>
<sequence>MFGKLKEKLTGGAARMNGKTDLLEGICAACVMVGAADGDFSDDEAQVALDRLLNHETISVAFSTAQIEQAFDKQAKRAKSGMSGRIALTREVEDVKKKSTNEDMEMLFMIAIDVAGADGSIGDKEAAALNKIGTIIGLSLARYLE</sequence>
<reference evidence="2 3" key="1">
    <citation type="journal article" date="2014" name="Int. J. Syst. Evol. Microbiol.">
        <title>Complete genome sequence of Corynebacterium casei LMG S-19264T (=DSM 44701T), isolated from a smear-ripened cheese.</title>
        <authorList>
            <consortium name="US DOE Joint Genome Institute (JGI-PGF)"/>
            <person name="Walter F."/>
            <person name="Albersmeier A."/>
            <person name="Kalinowski J."/>
            <person name="Ruckert C."/>
        </authorList>
    </citation>
    <scope>NUCLEOTIDE SEQUENCE [LARGE SCALE GENOMIC DNA]</scope>
    <source>
        <strain evidence="2 3">NBRC 111766</strain>
    </source>
</reference>
<dbReference type="EMBL" id="BSPP01000010">
    <property type="protein sequence ID" value="GLS87718.1"/>
    <property type="molecule type" value="Genomic_DNA"/>
</dbReference>
<keyword evidence="3" id="KW-1185">Reference proteome</keyword>
<name>A0AA37TUB7_9RHOB</name>
<dbReference type="Gene3D" id="1.10.3680.10">
    <property type="entry name" value="TerB-like"/>
    <property type="match status" value="1"/>
</dbReference>
<dbReference type="InterPro" id="IPR007791">
    <property type="entry name" value="DjlA_N"/>
</dbReference>
<evidence type="ECO:0000313" key="3">
    <source>
        <dbReference type="Proteomes" id="UP001157355"/>
    </source>
</evidence>
<dbReference type="RefSeq" id="WP_284325892.1">
    <property type="nucleotide sequence ID" value="NZ_BSPP01000010.1"/>
</dbReference>
<evidence type="ECO:0000259" key="1">
    <source>
        <dbReference type="Pfam" id="PF05099"/>
    </source>
</evidence>
<dbReference type="Pfam" id="PF05099">
    <property type="entry name" value="TerB"/>
    <property type="match status" value="1"/>
</dbReference>
<organism evidence="2 3">
    <name type="scientific">Cypionkella aquatica</name>
    <dbReference type="NCBI Taxonomy" id="1756042"/>
    <lineage>
        <taxon>Bacteria</taxon>
        <taxon>Pseudomonadati</taxon>
        <taxon>Pseudomonadota</taxon>
        <taxon>Alphaproteobacteria</taxon>
        <taxon>Rhodobacterales</taxon>
        <taxon>Paracoccaceae</taxon>
        <taxon>Cypionkella</taxon>
    </lineage>
</organism>
<dbReference type="SUPFAM" id="SSF158682">
    <property type="entry name" value="TerB-like"/>
    <property type="match status" value="1"/>
</dbReference>
<feature type="domain" description="Co-chaperone DjlA N-terminal" evidence="1">
    <location>
        <begin position="26"/>
        <end position="139"/>
    </location>
</feature>
<protein>
    <submittedName>
        <fullName evidence="2">Tellurite resistance protein</fullName>
    </submittedName>
</protein>
<proteinExistence type="predicted"/>
<dbReference type="InterPro" id="IPR029024">
    <property type="entry name" value="TerB-like"/>
</dbReference>
<dbReference type="AlphaFoldDB" id="A0AA37TUB7"/>
<evidence type="ECO:0000313" key="2">
    <source>
        <dbReference type="EMBL" id="GLS87718.1"/>
    </source>
</evidence>
<dbReference type="CDD" id="cd07176">
    <property type="entry name" value="terB"/>
    <property type="match status" value="1"/>
</dbReference>
<comment type="caution">
    <text evidence="2">The sequence shown here is derived from an EMBL/GenBank/DDBJ whole genome shotgun (WGS) entry which is preliminary data.</text>
</comment>